<evidence type="ECO:0000313" key="3">
    <source>
        <dbReference type="EMBL" id="KAK9672531.1"/>
    </source>
</evidence>
<dbReference type="PANTHER" id="PTHR34222">
    <property type="entry name" value="GAG_PRE-INTEGRS DOMAIN-CONTAINING PROTEIN"/>
    <property type="match status" value="1"/>
</dbReference>
<dbReference type="Pfam" id="PF22936">
    <property type="entry name" value="Pol_BBD"/>
    <property type="match status" value="1"/>
</dbReference>
<organism evidence="3 4">
    <name type="scientific">Saponaria officinalis</name>
    <name type="common">Common soapwort</name>
    <name type="synonym">Lychnis saponaria</name>
    <dbReference type="NCBI Taxonomy" id="3572"/>
    <lineage>
        <taxon>Eukaryota</taxon>
        <taxon>Viridiplantae</taxon>
        <taxon>Streptophyta</taxon>
        <taxon>Embryophyta</taxon>
        <taxon>Tracheophyta</taxon>
        <taxon>Spermatophyta</taxon>
        <taxon>Magnoliopsida</taxon>
        <taxon>eudicotyledons</taxon>
        <taxon>Gunneridae</taxon>
        <taxon>Pentapetalae</taxon>
        <taxon>Caryophyllales</taxon>
        <taxon>Caryophyllaceae</taxon>
        <taxon>Caryophylleae</taxon>
        <taxon>Saponaria</taxon>
    </lineage>
</organism>
<dbReference type="AlphaFoldDB" id="A0AAW1H911"/>
<accession>A0AAW1H911</accession>
<keyword evidence="4" id="KW-1185">Reference proteome</keyword>
<dbReference type="EMBL" id="JBDFQZ010000012">
    <property type="protein sequence ID" value="KAK9672531.1"/>
    <property type="molecule type" value="Genomic_DNA"/>
</dbReference>
<evidence type="ECO:0000256" key="1">
    <source>
        <dbReference type="SAM" id="MobiDB-lite"/>
    </source>
</evidence>
<evidence type="ECO:0000259" key="2">
    <source>
        <dbReference type="Pfam" id="PF22936"/>
    </source>
</evidence>
<feature type="domain" description="Retrovirus-related Pol polyprotein from transposon TNT 1-94-like beta-barrel" evidence="2">
    <location>
        <begin position="225"/>
        <end position="273"/>
    </location>
</feature>
<name>A0AAW1H911_SAPOF</name>
<feature type="region of interest" description="Disordered" evidence="1">
    <location>
        <begin position="121"/>
        <end position="140"/>
    </location>
</feature>
<gene>
    <name evidence="3" type="ORF">RND81_12G106300</name>
</gene>
<protein>
    <recommendedName>
        <fullName evidence="2">Retrovirus-related Pol polyprotein from transposon TNT 1-94-like beta-barrel domain-containing protein</fullName>
    </recommendedName>
</protein>
<dbReference type="PANTHER" id="PTHR34222:SF79">
    <property type="entry name" value="RETROVIRUS-RELATED POL POLYPROTEIN FROM TRANSPOSON TNT 1-94"/>
    <property type="match status" value="1"/>
</dbReference>
<reference evidence="3" key="1">
    <citation type="submission" date="2024-03" db="EMBL/GenBank/DDBJ databases">
        <title>WGS assembly of Saponaria officinalis var. Norfolk2.</title>
        <authorList>
            <person name="Jenkins J."/>
            <person name="Shu S."/>
            <person name="Grimwood J."/>
            <person name="Barry K."/>
            <person name="Goodstein D."/>
            <person name="Schmutz J."/>
            <person name="Leebens-Mack J."/>
            <person name="Osbourn A."/>
        </authorList>
    </citation>
    <scope>NUCLEOTIDE SEQUENCE [LARGE SCALE GENOMIC DNA]</scope>
    <source>
        <strain evidence="3">JIC</strain>
    </source>
</reference>
<proteinExistence type="predicted"/>
<dbReference type="InterPro" id="IPR054722">
    <property type="entry name" value="PolX-like_BBD"/>
</dbReference>
<evidence type="ECO:0000313" key="4">
    <source>
        <dbReference type="Proteomes" id="UP001443914"/>
    </source>
</evidence>
<sequence>MCTLPTMTKVTTEMAEYLEAVATQAEERKLFQFLNGLDKSYGILRSNILLMDPLPSVEHTVSLMLQEEMQANNVGGARPPENSALMGRGETEREICIHCGSDNHRSDLFWEVKGYPVGHPKHRKMNYKPGIKTTGTGESGYKQQITYPFSGRQPNFKRNAANTKTDQGDLSAAIGAATQQLENLLRMVPGSGNVSKAGGGSEEELECNFAGMIKQNLQNETGKEWIIDSGASNHMTSKLSMLNNVKELSNKLKINLPDGRYVQVTHKGDVLLDNGLKLADDCGDGKIKGVGKVDSGLYYLRSYRKPGNQGTKGAARTKHNVGHTRMATNTMCRPENNQESMKQTRCNENRLMNATAVDNCSLWHYRLGHTLLSNLKHLTMLRLHYPSNIVCLTCPMARLTKSTFPNRQTSASNPFDLIHMDIWGPYKVACFGKNVSRLTKELDCGSTSTTCED</sequence>
<comment type="caution">
    <text evidence="3">The sequence shown here is derived from an EMBL/GenBank/DDBJ whole genome shotgun (WGS) entry which is preliminary data.</text>
</comment>
<dbReference type="Proteomes" id="UP001443914">
    <property type="component" value="Unassembled WGS sequence"/>
</dbReference>